<feature type="transmembrane region" description="Helical" evidence="1">
    <location>
        <begin position="12"/>
        <end position="33"/>
    </location>
</feature>
<name>A0ABT9YK84_9BACI</name>
<dbReference type="PANTHER" id="PTHR37308:SF1">
    <property type="entry name" value="POLYPRENYL-PHOSPHATE TRANSPORTER"/>
    <property type="match status" value="1"/>
</dbReference>
<gene>
    <name evidence="2" type="ORF">J2S05_003091</name>
</gene>
<sequence>MFEYKNIFRGIAMGITDLVPGISGSTILMVLGVYERFIASLNGLTTKEWKKSLGFLIPLGIGVGSALLIFSKVIEWLLEHHQPVTMFLFLGLIIGIVPILIKEVDVKNSFKPIHYVLLVIAFILISLTSLIPNETGLMTNLSVGDYILLFVSGWLASAALILPGISGSLIFLLLGVYATVTSAIANIQISVILVVGSGIAIGLILTSKLVRYLFANYTIYTYAVMIGLVAGSIIVVYSNVEPGGSLIGCGITFIAGLLVAYLLGSIKK</sequence>
<accession>A0ABT9YK84</accession>
<dbReference type="Proteomes" id="UP001225034">
    <property type="component" value="Unassembled WGS sequence"/>
</dbReference>
<dbReference type="Pfam" id="PF04018">
    <property type="entry name" value="VCA0040-like"/>
    <property type="match status" value="1"/>
</dbReference>
<reference evidence="2 3" key="1">
    <citation type="submission" date="2023-07" db="EMBL/GenBank/DDBJ databases">
        <title>Genomic Encyclopedia of Type Strains, Phase IV (KMG-IV): sequencing the most valuable type-strain genomes for metagenomic binning, comparative biology and taxonomic classification.</title>
        <authorList>
            <person name="Goeker M."/>
        </authorList>
    </citation>
    <scope>NUCLEOTIDE SEQUENCE [LARGE SCALE GENOMIC DNA]</scope>
    <source>
        <strain evidence="2 3">DSM 19154</strain>
    </source>
</reference>
<keyword evidence="3" id="KW-1185">Reference proteome</keyword>
<dbReference type="PANTHER" id="PTHR37308">
    <property type="entry name" value="INTEGRAL MEMBRANE PROTEIN"/>
    <property type="match status" value="1"/>
</dbReference>
<feature type="transmembrane region" description="Helical" evidence="1">
    <location>
        <begin position="144"/>
        <end position="177"/>
    </location>
</feature>
<dbReference type="RefSeq" id="WP_306984246.1">
    <property type="nucleotide sequence ID" value="NZ_JAUSUA010000005.1"/>
</dbReference>
<evidence type="ECO:0000256" key="1">
    <source>
        <dbReference type="SAM" id="Phobius"/>
    </source>
</evidence>
<protein>
    <submittedName>
        <fullName evidence="2">Membrane protein</fullName>
    </submittedName>
</protein>
<keyword evidence="1" id="KW-0472">Membrane</keyword>
<organism evidence="2 3">
    <name type="scientific">Alkalicoccobacillus murimartini</name>
    <dbReference type="NCBI Taxonomy" id="171685"/>
    <lineage>
        <taxon>Bacteria</taxon>
        <taxon>Bacillati</taxon>
        <taxon>Bacillota</taxon>
        <taxon>Bacilli</taxon>
        <taxon>Bacillales</taxon>
        <taxon>Bacillaceae</taxon>
        <taxon>Alkalicoccobacillus</taxon>
    </lineage>
</organism>
<dbReference type="EMBL" id="JAUSUA010000005">
    <property type="protein sequence ID" value="MDQ0208280.1"/>
    <property type="molecule type" value="Genomic_DNA"/>
</dbReference>
<keyword evidence="1" id="KW-0812">Transmembrane</keyword>
<feature type="transmembrane region" description="Helical" evidence="1">
    <location>
        <begin position="243"/>
        <end position="263"/>
    </location>
</feature>
<comment type="caution">
    <text evidence="2">The sequence shown here is derived from an EMBL/GenBank/DDBJ whole genome shotgun (WGS) entry which is preliminary data.</text>
</comment>
<dbReference type="InterPro" id="IPR007163">
    <property type="entry name" value="VCA0040-like"/>
</dbReference>
<evidence type="ECO:0000313" key="3">
    <source>
        <dbReference type="Proteomes" id="UP001225034"/>
    </source>
</evidence>
<feature type="transmembrane region" description="Helical" evidence="1">
    <location>
        <begin position="83"/>
        <end position="101"/>
    </location>
</feature>
<proteinExistence type="predicted"/>
<feature type="transmembrane region" description="Helical" evidence="1">
    <location>
        <begin position="113"/>
        <end position="132"/>
    </location>
</feature>
<feature type="transmembrane region" description="Helical" evidence="1">
    <location>
        <begin position="53"/>
        <end position="71"/>
    </location>
</feature>
<evidence type="ECO:0000313" key="2">
    <source>
        <dbReference type="EMBL" id="MDQ0208280.1"/>
    </source>
</evidence>
<feature type="transmembrane region" description="Helical" evidence="1">
    <location>
        <begin position="183"/>
        <end position="205"/>
    </location>
</feature>
<keyword evidence="1" id="KW-1133">Transmembrane helix</keyword>
<feature type="transmembrane region" description="Helical" evidence="1">
    <location>
        <begin position="217"/>
        <end position="237"/>
    </location>
</feature>